<reference evidence="1" key="1">
    <citation type="journal article" date="2023" name="Plant J.">
        <title>Genome sequences and population genomics provide insights into the demographic history, inbreeding, and mutation load of two 'living fossil' tree species of Dipteronia.</title>
        <authorList>
            <person name="Feng Y."/>
            <person name="Comes H.P."/>
            <person name="Chen J."/>
            <person name="Zhu S."/>
            <person name="Lu R."/>
            <person name="Zhang X."/>
            <person name="Li P."/>
            <person name="Qiu J."/>
            <person name="Olsen K.M."/>
            <person name="Qiu Y."/>
        </authorList>
    </citation>
    <scope>NUCLEOTIDE SEQUENCE</scope>
    <source>
        <strain evidence="1">NBL</strain>
    </source>
</reference>
<name>A0AAE0ALJ9_9ROSI</name>
<dbReference type="InterPro" id="IPR012337">
    <property type="entry name" value="RNaseH-like_sf"/>
</dbReference>
<comment type="caution">
    <text evidence="1">The sequence shown here is derived from an EMBL/GenBank/DDBJ whole genome shotgun (WGS) entry which is preliminary data.</text>
</comment>
<sequence>MFQLKIIQVVVDVEVNRVVWNLEEEITRIIKTGTALGVDFAGKEKELRGKLLRRKEEGDDRIRAKNKGTTLLKEVFPRIFALASNKDGVIREFGDWIGSTWVWKVPLRRNLFGWEQDQCTCFSALIQSIKLHPRTADTLAWSFSPKGSFMSALFPKPWNKGKNVFQRWNPPSMEALKFNVDGSTRGKPEFAGIGGVLRDNRGQALCLFSIFVRIHESNTVTLIAIEKACWLCVSNTILKGRDIDTVSDSKATVSWFNSEGFGPSITLI</sequence>
<accession>A0AAE0ALJ9</accession>
<dbReference type="InterPro" id="IPR053151">
    <property type="entry name" value="RNase_H-like"/>
</dbReference>
<dbReference type="SUPFAM" id="SSF53098">
    <property type="entry name" value="Ribonuclease H-like"/>
    <property type="match status" value="1"/>
</dbReference>
<dbReference type="InterPro" id="IPR036397">
    <property type="entry name" value="RNaseH_sf"/>
</dbReference>
<evidence type="ECO:0000313" key="1">
    <source>
        <dbReference type="EMBL" id="KAK3219717.1"/>
    </source>
</evidence>
<dbReference type="GO" id="GO:0003676">
    <property type="term" value="F:nucleic acid binding"/>
    <property type="evidence" value="ECO:0007669"/>
    <property type="project" value="InterPro"/>
</dbReference>
<evidence type="ECO:0000313" key="2">
    <source>
        <dbReference type="Proteomes" id="UP001281410"/>
    </source>
</evidence>
<dbReference type="PANTHER" id="PTHR47723">
    <property type="entry name" value="OS05G0353850 PROTEIN"/>
    <property type="match status" value="1"/>
</dbReference>
<dbReference type="Gene3D" id="3.30.420.10">
    <property type="entry name" value="Ribonuclease H-like superfamily/Ribonuclease H"/>
    <property type="match status" value="1"/>
</dbReference>
<keyword evidence="2" id="KW-1185">Reference proteome</keyword>
<evidence type="ECO:0008006" key="3">
    <source>
        <dbReference type="Google" id="ProtNLM"/>
    </source>
</evidence>
<dbReference type="InterPro" id="IPR044730">
    <property type="entry name" value="RNase_H-like_dom_plant"/>
</dbReference>
<dbReference type="EMBL" id="JANJYJ010000004">
    <property type="protein sequence ID" value="KAK3219717.1"/>
    <property type="molecule type" value="Genomic_DNA"/>
</dbReference>
<proteinExistence type="predicted"/>
<dbReference type="AlphaFoldDB" id="A0AAE0ALJ9"/>
<protein>
    <recommendedName>
        <fullName evidence="3">RNase H type-1 domain-containing protein</fullName>
    </recommendedName>
</protein>
<dbReference type="PANTHER" id="PTHR47723:SF22">
    <property type="entry name" value="RNASE H TYPE-1 DOMAIN-CONTAINING PROTEIN"/>
    <property type="match status" value="1"/>
</dbReference>
<dbReference type="CDD" id="cd06222">
    <property type="entry name" value="RNase_H_like"/>
    <property type="match status" value="1"/>
</dbReference>
<gene>
    <name evidence="1" type="ORF">Dsin_013687</name>
</gene>
<organism evidence="1 2">
    <name type="scientific">Dipteronia sinensis</name>
    <dbReference type="NCBI Taxonomy" id="43782"/>
    <lineage>
        <taxon>Eukaryota</taxon>
        <taxon>Viridiplantae</taxon>
        <taxon>Streptophyta</taxon>
        <taxon>Embryophyta</taxon>
        <taxon>Tracheophyta</taxon>
        <taxon>Spermatophyta</taxon>
        <taxon>Magnoliopsida</taxon>
        <taxon>eudicotyledons</taxon>
        <taxon>Gunneridae</taxon>
        <taxon>Pentapetalae</taxon>
        <taxon>rosids</taxon>
        <taxon>malvids</taxon>
        <taxon>Sapindales</taxon>
        <taxon>Sapindaceae</taxon>
        <taxon>Hippocastanoideae</taxon>
        <taxon>Acereae</taxon>
        <taxon>Dipteronia</taxon>
    </lineage>
</organism>
<dbReference type="Proteomes" id="UP001281410">
    <property type="component" value="Unassembled WGS sequence"/>
</dbReference>